<evidence type="ECO:0000256" key="3">
    <source>
        <dbReference type="ARBA" id="ARBA00012856"/>
    </source>
</evidence>
<dbReference type="Gene3D" id="3.40.430.10">
    <property type="entry name" value="Dihydrofolate Reductase, subunit A"/>
    <property type="match status" value="1"/>
</dbReference>
<dbReference type="EMBL" id="JAIVEX010000005">
    <property type="protein sequence ID" value="MDB0522419.1"/>
    <property type="molecule type" value="Genomic_DNA"/>
</dbReference>
<comment type="caution">
    <text evidence="11">The sequence shown here is derived from an EMBL/GenBank/DDBJ whole genome shotgun (WGS) entry which is preliminary data.</text>
</comment>
<dbReference type="GO" id="GO:0004146">
    <property type="term" value="F:dihydrofolate reductase activity"/>
    <property type="evidence" value="ECO:0007669"/>
    <property type="project" value="UniProtKB-EC"/>
</dbReference>
<dbReference type="AlphaFoldDB" id="A0A072ZYC6"/>
<protein>
    <recommendedName>
        <fullName evidence="3 8">Dihydrofolate reductase</fullName>
        <ecNumber evidence="3 8">1.5.1.3</ecNumber>
    </recommendedName>
</protein>
<dbReference type="EC" id="1.5.1.3" evidence="3 8"/>
<comment type="similarity">
    <text evidence="2 8 9">Belongs to the dihydrofolate reductase family.</text>
</comment>
<evidence type="ECO:0000256" key="4">
    <source>
        <dbReference type="ARBA" id="ARBA00022563"/>
    </source>
</evidence>
<dbReference type="PRINTS" id="PR00070">
    <property type="entry name" value="DHFR"/>
</dbReference>
<name>A0A072ZYC6_RALSL</name>
<dbReference type="GO" id="GO:0070401">
    <property type="term" value="F:NADP+ binding"/>
    <property type="evidence" value="ECO:0007669"/>
    <property type="project" value="UniProtKB-ARBA"/>
</dbReference>
<dbReference type="KEGG" id="rsy:RSUY_13650"/>
<evidence type="ECO:0000256" key="1">
    <source>
        <dbReference type="ARBA" id="ARBA00004903"/>
    </source>
</evidence>
<evidence type="ECO:0000313" key="11">
    <source>
        <dbReference type="EMBL" id="MDB0522419.1"/>
    </source>
</evidence>
<dbReference type="GO" id="GO:0046655">
    <property type="term" value="P:folic acid metabolic process"/>
    <property type="evidence" value="ECO:0007669"/>
    <property type="project" value="TreeGrafter"/>
</dbReference>
<evidence type="ECO:0000256" key="9">
    <source>
        <dbReference type="RuleBase" id="RU004474"/>
    </source>
</evidence>
<dbReference type="PANTHER" id="PTHR48069:SF3">
    <property type="entry name" value="DIHYDROFOLATE REDUCTASE"/>
    <property type="match status" value="1"/>
</dbReference>
<keyword evidence="6 8" id="KW-0560">Oxidoreductase</keyword>
<evidence type="ECO:0000256" key="2">
    <source>
        <dbReference type="ARBA" id="ARBA00009539"/>
    </source>
</evidence>
<dbReference type="PROSITE" id="PS51330">
    <property type="entry name" value="DHFR_2"/>
    <property type="match status" value="1"/>
</dbReference>
<dbReference type="GeneID" id="61363673"/>
<dbReference type="InterPro" id="IPR012259">
    <property type="entry name" value="DHFR"/>
</dbReference>
<dbReference type="CDD" id="cd00209">
    <property type="entry name" value="DHFR"/>
    <property type="match status" value="1"/>
</dbReference>
<reference evidence="11" key="1">
    <citation type="submission" date="2021-09" db="EMBL/GenBank/DDBJ databases">
        <title>Genomic analysis of Ralstonia spp.</title>
        <authorList>
            <person name="Aburjaile F."/>
            <person name="Ariute J.C."/>
            <person name="Pais A.K.L."/>
            <person name="Albuquerque G.M.R."/>
            <person name="Silva A.M.F."/>
            <person name="Brenig B."/>
            <person name="Azevedo V."/>
            <person name="Matiuzzi M."/>
            <person name="Ramos R."/>
            <person name="Goes-Neto A."/>
            <person name="Soares S."/>
            <person name="Iseppon A.M.B."/>
            <person name="Souza E."/>
            <person name="Gama M."/>
        </authorList>
    </citation>
    <scope>NUCLEOTIDE SEQUENCE</scope>
    <source>
        <strain evidence="11">B4</strain>
    </source>
</reference>
<sequence length="167" mass="18382">MTLLTLIVARARNGVIGRDNTLPWRLPEDLAHFKRTTMGAPIVMGRKTYESIGRPLPGRRNIVVTRNAGLALPGCEVAHSLEDAQRLCIGVEQIFLIGGAQLYADALPSADRLIVTEIDADFEGDARFPAPDPAVWHEVARETHHAAPPNDFDYAFVTYERPPSGEQ</sequence>
<evidence type="ECO:0000256" key="6">
    <source>
        <dbReference type="ARBA" id="ARBA00023002"/>
    </source>
</evidence>
<dbReference type="FunFam" id="3.40.430.10:FF:000001">
    <property type="entry name" value="Dihydrofolate reductase"/>
    <property type="match status" value="1"/>
</dbReference>
<dbReference type="GO" id="GO:0046654">
    <property type="term" value="P:tetrahydrofolate biosynthetic process"/>
    <property type="evidence" value="ECO:0007669"/>
    <property type="project" value="UniProtKB-UniPathway"/>
</dbReference>
<comment type="function">
    <text evidence="7 8">Key enzyme in folate metabolism. Catalyzes an essential reaction for de novo glycine and purine synthesis, and for DNA precursor synthesis.</text>
</comment>
<evidence type="ECO:0000259" key="10">
    <source>
        <dbReference type="PROSITE" id="PS51330"/>
    </source>
</evidence>
<evidence type="ECO:0000313" key="12">
    <source>
        <dbReference type="Proteomes" id="UP001143674"/>
    </source>
</evidence>
<evidence type="ECO:0000256" key="8">
    <source>
        <dbReference type="PIRNR" id="PIRNR000194"/>
    </source>
</evidence>
<dbReference type="GO" id="GO:0005829">
    <property type="term" value="C:cytosol"/>
    <property type="evidence" value="ECO:0007669"/>
    <property type="project" value="TreeGrafter"/>
</dbReference>
<proteinExistence type="inferred from homology"/>
<dbReference type="GO" id="GO:0006730">
    <property type="term" value="P:one-carbon metabolic process"/>
    <property type="evidence" value="ECO:0007669"/>
    <property type="project" value="UniProtKB-KW"/>
</dbReference>
<dbReference type="Proteomes" id="UP001143674">
    <property type="component" value="Unassembled WGS sequence"/>
</dbReference>
<evidence type="ECO:0000256" key="5">
    <source>
        <dbReference type="ARBA" id="ARBA00022857"/>
    </source>
</evidence>
<feature type="domain" description="DHFR" evidence="10">
    <location>
        <begin position="3"/>
        <end position="161"/>
    </location>
</feature>
<dbReference type="Pfam" id="PF00186">
    <property type="entry name" value="DHFR_1"/>
    <property type="match status" value="1"/>
</dbReference>
<comment type="catalytic activity">
    <reaction evidence="8">
        <text>(6S)-5,6,7,8-tetrahydrofolate + NADP(+) = 7,8-dihydrofolate + NADPH + H(+)</text>
        <dbReference type="Rhea" id="RHEA:15009"/>
        <dbReference type="ChEBI" id="CHEBI:15378"/>
        <dbReference type="ChEBI" id="CHEBI:57451"/>
        <dbReference type="ChEBI" id="CHEBI:57453"/>
        <dbReference type="ChEBI" id="CHEBI:57783"/>
        <dbReference type="ChEBI" id="CHEBI:58349"/>
        <dbReference type="EC" id="1.5.1.3"/>
    </reaction>
</comment>
<dbReference type="RefSeq" id="WP_003268911.1">
    <property type="nucleotide sequence ID" value="NZ_CDLS01000001.1"/>
</dbReference>
<dbReference type="GO" id="GO:0046452">
    <property type="term" value="P:dihydrofolate metabolic process"/>
    <property type="evidence" value="ECO:0007669"/>
    <property type="project" value="TreeGrafter"/>
</dbReference>
<comment type="pathway">
    <text evidence="1 8">Cofactor biosynthesis; tetrahydrofolate biosynthesis; 5,6,7,8-tetrahydrofolate from 7,8-dihydrofolate: step 1/1.</text>
</comment>
<gene>
    <name evidence="11" type="ORF">LBW55_12475</name>
</gene>
<dbReference type="InterPro" id="IPR017925">
    <property type="entry name" value="DHFR_CS"/>
</dbReference>
<dbReference type="PROSITE" id="PS00075">
    <property type="entry name" value="DHFR_1"/>
    <property type="match status" value="1"/>
</dbReference>
<dbReference type="InterPro" id="IPR024072">
    <property type="entry name" value="DHFR-like_dom_sf"/>
</dbReference>
<keyword evidence="4 8" id="KW-0554">One-carbon metabolism</keyword>
<organism evidence="11 12">
    <name type="scientific">Ralstonia solanacearum</name>
    <name type="common">Pseudomonas solanacearum</name>
    <dbReference type="NCBI Taxonomy" id="305"/>
    <lineage>
        <taxon>Bacteria</taxon>
        <taxon>Pseudomonadati</taxon>
        <taxon>Pseudomonadota</taxon>
        <taxon>Betaproteobacteria</taxon>
        <taxon>Burkholderiales</taxon>
        <taxon>Burkholderiaceae</taxon>
        <taxon>Ralstonia</taxon>
        <taxon>Ralstonia solanacearum species complex</taxon>
    </lineage>
</organism>
<accession>A0A072ZYC6</accession>
<evidence type="ECO:0000256" key="7">
    <source>
        <dbReference type="ARBA" id="ARBA00025067"/>
    </source>
</evidence>
<dbReference type="InterPro" id="IPR001796">
    <property type="entry name" value="DHFR_dom"/>
</dbReference>
<dbReference type="PANTHER" id="PTHR48069">
    <property type="entry name" value="DIHYDROFOLATE REDUCTASE"/>
    <property type="match status" value="1"/>
</dbReference>
<dbReference type="PIRSF" id="PIRSF000194">
    <property type="entry name" value="DHFR"/>
    <property type="match status" value="1"/>
</dbReference>
<dbReference type="SUPFAM" id="SSF53597">
    <property type="entry name" value="Dihydrofolate reductase-like"/>
    <property type="match status" value="1"/>
</dbReference>
<keyword evidence="5 8" id="KW-0521">NADP</keyword>